<proteinExistence type="predicted"/>
<feature type="domain" description="NAD-dependent epimerase/dehydratase" evidence="2">
    <location>
        <begin position="4"/>
        <end position="210"/>
    </location>
</feature>
<feature type="chain" id="PRO_5010343678" evidence="1">
    <location>
        <begin position="21"/>
        <end position="332"/>
    </location>
</feature>
<dbReference type="SUPFAM" id="SSF51735">
    <property type="entry name" value="NAD(P)-binding Rossmann-fold domains"/>
    <property type="match status" value="1"/>
</dbReference>
<dbReference type="Gene3D" id="3.40.50.720">
    <property type="entry name" value="NAD(P)-binding Rossmann-like Domain"/>
    <property type="match status" value="1"/>
</dbReference>
<dbReference type="PANTHER" id="PTHR48079:SF6">
    <property type="entry name" value="NAD(P)-BINDING DOMAIN-CONTAINING PROTEIN-RELATED"/>
    <property type="match status" value="1"/>
</dbReference>
<organism evidence="3 4">
    <name type="scientific">Arthrobacter alpinus</name>
    <dbReference type="NCBI Taxonomy" id="656366"/>
    <lineage>
        <taxon>Bacteria</taxon>
        <taxon>Bacillati</taxon>
        <taxon>Actinomycetota</taxon>
        <taxon>Actinomycetes</taxon>
        <taxon>Micrococcales</taxon>
        <taxon>Micrococcaceae</taxon>
        <taxon>Arthrobacter</taxon>
    </lineage>
</organism>
<evidence type="ECO:0000259" key="2">
    <source>
        <dbReference type="Pfam" id="PF01370"/>
    </source>
</evidence>
<evidence type="ECO:0000313" key="4">
    <source>
        <dbReference type="Proteomes" id="UP000182725"/>
    </source>
</evidence>
<dbReference type="InterPro" id="IPR001509">
    <property type="entry name" value="Epimerase_deHydtase"/>
</dbReference>
<gene>
    <name evidence="3" type="ORF">SAMN04489740_3525</name>
</gene>
<dbReference type="PANTHER" id="PTHR48079">
    <property type="entry name" value="PROTEIN YEEZ"/>
    <property type="match status" value="1"/>
</dbReference>
<dbReference type="Proteomes" id="UP000182725">
    <property type="component" value="Unassembled WGS sequence"/>
</dbReference>
<feature type="signal peptide" evidence="1">
    <location>
        <begin position="1"/>
        <end position="20"/>
    </location>
</feature>
<dbReference type="AlphaFoldDB" id="A0A1H5N9R8"/>
<evidence type="ECO:0000256" key="1">
    <source>
        <dbReference type="SAM" id="SignalP"/>
    </source>
</evidence>
<dbReference type="GO" id="GO:0004029">
    <property type="term" value="F:aldehyde dehydrogenase (NAD+) activity"/>
    <property type="evidence" value="ECO:0007669"/>
    <property type="project" value="TreeGrafter"/>
</dbReference>
<name>A0A1H5N9R8_9MICC</name>
<sequence>MANILILGGTAWLGRTLAQAATSAGHSVTCLARGASGDFPVAASGVVVDRDSPDAYAAVAGREWDLVVELTRIPSHAHGALAAVSERARNWVFVSSCSVYAGHSTPEADEDTPRLDPLGRDERYTPEVYGEAKSACEIATLAARDSAALLIRAGLIGGPGDPTGRTTYWPLRAADVRGPVVTPSDDGPHYPQHVQIIDVRDLASFILNAGLAGRTGAVNAVGAALPLCEALNTAREAANTNPQLAEYPLSRMADDGVSPWSGPRSLPLVLPLDPDYAGFARRSDARALAWGLVRRPLLETFRDIIAAEEPWTGRQLGAGLSAGDEAELLAAS</sequence>
<dbReference type="RefSeq" id="WP_074712705.1">
    <property type="nucleotide sequence ID" value="NZ_FNTV01000001.1"/>
</dbReference>
<accession>A0A1H5N9R8</accession>
<dbReference type="InterPro" id="IPR036291">
    <property type="entry name" value="NAD(P)-bd_dom_sf"/>
</dbReference>
<dbReference type="EMBL" id="FNTV01000001">
    <property type="protein sequence ID" value="SEE98419.1"/>
    <property type="molecule type" value="Genomic_DNA"/>
</dbReference>
<dbReference type="InterPro" id="IPR051783">
    <property type="entry name" value="NAD(P)-dependent_oxidoreduct"/>
</dbReference>
<protein>
    <submittedName>
        <fullName evidence="3">Nucleoside-diphosphate-sugar epimerase</fullName>
    </submittedName>
</protein>
<dbReference type="Pfam" id="PF01370">
    <property type="entry name" value="Epimerase"/>
    <property type="match status" value="1"/>
</dbReference>
<keyword evidence="1" id="KW-0732">Signal</keyword>
<dbReference type="GO" id="GO:0005737">
    <property type="term" value="C:cytoplasm"/>
    <property type="evidence" value="ECO:0007669"/>
    <property type="project" value="TreeGrafter"/>
</dbReference>
<reference evidence="3 4" key="1">
    <citation type="submission" date="2016-10" db="EMBL/GenBank/DDBJ databases">
        <authorList>
            <person name="de Groot N.N."/>
        </authorList>
    </citation>
    <scope>NUCLEOTIDE SEQUENCE [LARGE SCALE GENOMIC DNA]</scope>
    <source>
        <strain evidence="3 4">DSM 22274</strain>
    </source>
</reference>
<evidence type="ECO:0000313" key="3">
    <source>
        <dbReference type="EMBL" id="SEE98419.1"/>
    </source>
</evidence>